<keyword evidence="1" id="KW-1185">Reference proteome</keyword>
<dbReference type="Proteomes" id="UP000515204">
    <property type="component" value="Unplaced"/>
</dbReference>
<dbReference type="RefSeq" id="XP_014486275.1">
    <property type="nucleotide sequence ID" value="XM_014630789.1"/>
</dbReference>
<protein>
    <submittedName>
        <fullName evidence="2">Uncharacterized protein LOC106750440</fullName>
    </submittedName>
</protein>
<organism evidence="1 2">
    <name type="scientific">Dinoponera quadriceps</name>
    <name type="common">South American ant</name>
    <dbReference type="NCBI Taxonomy" id="609295"/>
    <lineage>
        <taxon>Eukaryota</taxon>
        <taxon>Metazoa</taxon>
        <taxon>Ecdysozoa</taxon>
        <taxon>Arthropoda</taxon>
        <taxon>Hexapoda</taxon>
        <taxon>Insecta</taxon>
        <taxon>Pterygota</taxon>
        <taxon>Neoptera</taxon>
        <taxon>Endopterygota</taxon>
        <taxon>Hymenoptera</taxon>
        <taxon>Apocrita</taxon>
        <taxon>Aculeata</taxon>
        <taxon>Formicoidea</taxon>
        <taxon>Formicidae</taxon>
        <taxon>Ponerinae</taxon>
        <taxon>Ponerini</taxon>
        <taxon>Dinoponera</taxon>
    </lineage>
</organism>
<evidence type="ECO:0000313" key="1">
    <source>
        <dbReference type="Proteomes" id="UP000515204"/>
    </source>
</evidence>
<name>A0A6P3Y5X1_DINQU</name>
<dbReference type="AlphaFoldDB" id="A0A6P3Y5X1"/>
<reference evidence="2" key="1">
    <citation type="submission" date="2025-08" db="UniProtKB">
        <authorList>
            <consortium name="RefSeq"/>
        </authorList>
    </citation>
    <scope>IDENTIFICATION</scope>
</reference>
<proteinExistence type="predicted"/>
<dbReference type="GeneID" id="106750440"/>
<accession>A0A6P3Y5X1</accession>
<evidence type="ECO:0000313" key="2">
    <source>
        <dbReference type="RefSeq" id="XP_014486275.1"/>
    </source>
</evidence>
<gene>
    <name evidence="2" type="primary">LOC106750440</name>
</gene>
<sequence length="101" mass="11866">MTACYESPEVNIILSREEIHRRYQDTAMVIFKELQSRRKEVNYLSFGDSRRTMEYSSNGNQPVIIRKPVDSVIRENVHLSSQILKAGRKLYDNLMNKTRSN</sequence>
<dbReference type="KEGG" id="dqu:106750440"/>